<dbReference type="EMBL" id="VSSQ01000664">
    <property type="protein sequence ID" value="MPL99401.1"/>
    <property type="molecule type" value="Genomic_DNA"/>
</dbReference>
<feature type="transmembrane region" description="Helical" evidence="1">
    <location>
        <begin position="196"/>
        <end position="215"/>
    </location>
</feature>
<keyword evidence="1" id="KW-0472">Membrane</keyword>
<name>A0A644W6P7_9ZZZZ</name>
<dbReference type="Pfam" id="PF11449">
    <property type="entry name" value="ArsP_2"/>
    <property type="match status" value="1"/>
</dbReference>
<dbReference type="InterPro" id="IPR021552">
    <property type="entry name" value="ArsP_2"/>
</dbReference>
<reference evidence="2" key="1">
    <citation type="submission" date="2019-08" db="EMBL/GenBank/DDBJ databases">
        <authorList>
            <person name="Kucharzyk K."/>
            <person name="Murdoch R.W."/>
            <person name="Higgins S."/>
            <person name="Loffler F."/>
        </authorList>
    </citation>
    <scope>NUCLEOTIDE SEQUENCE</scope>
</reference>
<dbReference type="NCBIfam" id="NF037962">
    <property type="entry name" value="arsenic_eff"/>
    <property type="match status" value="1"/>
</dbReference>
<dbReference type="AlphaFoldDB" id="A0A644W6P7"/>
<organism evidence="2">
    <name type="scientific">bioreactor metagenome</name>
    <dbReference type="NCBI Taxonomy" id="1076179"/>
    <lineage>
        <taxon>unclassified sequences</taxon>
        <taxon>metagenomes</taxon>
        <taxon>ecological metagenomes</taxon>
    </lineage>
</organism>
<proteinExistence type="predicted"/>
<gene>
    <name evidence="2" type="ORF">SDC9_45619</name>
</gene>
<protein>
    <recommendedName>
        <fullName evidence="3">Arsenic efflux protein</fullName>
    </recommendedName>
</protein>
<feature type="transmembrane region" description="Helical" evidence="1">
    <location>
        <begin position="78"/>
        <end position="99"/>
    </location>
</feature>
<accession>A0A644W6P7</accession>
<feature type="transmembrane region" description="Helical" evidence="1">
    <location>
        <begin position="227"/>
        <end position="253"/>
    </location>
</feature>
<comment type="caution">
    <text evidence="2">The sequence shown here is derived from an EMBL/GenBank/DDBJ whole genome shotgun (WGS) entry which is preliminary data.</text>
</comment>
<keyword evidence="1" id="KW-1133">Transmembrane helix</keyword>
<feature type="transmembrane region" description="Helical" evidence="1">
    <location>
        <begin position="265"/>
        <end position="283"/>
    </location>
</feature>
<evidence type="ECO:0000256" key="1">
    <source>
        <dbReference type="SAM" id="Phobius"/>
    </source>
</evidence>
<feature type="transmembrane region" description="Helical" evidence="1">
    <location>
        <begin position="48"/>
        <end position="72"/>
    </location>
</feature>
<evidence type="ECO:0000313" key="2">
    <source>
        <dbReference type="EMBL" id="MPL99401.1"/>
    </source>
</evidence>
<feature type="transmembrane region" description="Helical" evidence="1">
    <location>
        <begin position="169"/>
        <end position="189"/>
    </location>
</feature>
<keyword evidence="1" id="KW-0812">Transmembrane</keyword>
<evidence type="ECO:0008006" key="3">
    <source>
        <dbReference type="Google" id="ProtNLM"/>
    </source>
</evidence>
<feature type="transmembrane region" description="Helical" evidence="1">
    <location>
        <begin position="111"/>
        <end position="130"/>
    </location>
</feature>
<sequence>MIYEVIIDTLLDSVKMLPFLLGTYFFIEWLEHLASDGFIRKLRAAGRFGSVAGAVLGLIPQCGISVAAVGLYHAGVVTLGALLAVLLSTSDEALPVLLANPGSWGDIWRLLLCKLVVASLAGIAVDLLGIDRRGAGDAGQEAGEDKHHYDTCHCRAEESLLKSVLRHTAGTFFFILVVTLAINLMIATIGEDKLSVLLLTNTVWQPLLSALVGFIPSCAASVALTQLYVAGGISFGGALAGLCTSGGVGLAVLYKSRDGKNTLKICALLYVIGAASGFAANALF</sequence>